<dbReference type="GO" id="GO:0051536">
    <property type="term" value="F:iron-sulfur cluster binding"/>
    <property type="evidence" value="ECO:0007669"/>
    <property type="project" value="UniProtKB-KW"/>
</dbReference>
<dbReference type="AlphaFoldDB" id="A0A6N7IPG9"/>
<proteinExistence type="predicted"/>
<dbReference type="RefSeq" id="WP_152945872.1">
    <property type="nucleotide sequence ID" value="NZ_WHYR01000014.1"/>
</dbReference>
<evidence type="ECO:0000313" key="5">
    <source>
        <dbReference type="EMBL" id="MQL51945.1"/>
    </source>
</evidence>
<evidence type="ECO:0000313" key="6">
    <source>
        <dbReference type="Proteomes" id="UP000441717"/>
    </source>
</evidence>
<accession>A0A6N7IPG9</accession>
<dbReference type="GO" id="GO:0046872">
    <property type="term" value="F:metal ion binding"/>
    <property type="evidence" value="ECO:0007669"/>
    <property type="project" value="UniProtKB-KW"/>
</dbReference>
<dbReference type="Gene3D" id="3.30.70.20">
    <property type="match status" value="1"/>
</dbReference>
<dbReference type="Pfam" id="PF12838">
    <property type="entry name" value="Fer4_7"/>
    <property type="match status" value="1"/>
</dbReference>
<name>A0A6N7IPG9_9FIRM</name>
<dbReference type="EMBL" id="WHYR01000014">
    <property type="protein sequence ID" value="MQL51945.1"/>
    <property type="molecule type" value="Genomic_DNA"/>
</dbReference>
<evidence type="ECO:0000256" key="2">
    <source>
        <dbReference type="ARBA" id="ARBA00023004"/>
    </source>
</evidence>
<evidence type="ECO:0000256" key="3">
    <source>
        <dbReference type="ARBA" id="ARBA00023014"/>
    </source>
</evidence>
<keyword evidence="2" id="KW-0408">Iron</keyword>
<dbReference type="PANTHER" id="PTHR43122:SF1">
    <property type="entry name" value="IRON-SULFUR-BINDING PROTEIN"/>
    <property type="match status" value="1"/>
</dbReference>
<feature type="domain" description="4Fe-4S ferredoxin-type" evidence="4">
    <location>
        <begin position="11"/>
        <end position="40"/>
    </location>
</feature>
<dbReference type="Proteomes" id="UP000441717">
    <property type="component" value="Unassembled WGS sequence"/>
</dbReference>
<dbReference type="PANTHER" id="PTHR43122">
    <property type="entry name" value="FERREDOXIN SUBUNIT OF PYRUVATE:FLAVODOXIN OXIDOREDUCTASE-RELATED"/>
    <property type="match status" value="1"/>
</dbReference>
<feature type="domain" description="4Fe-4S ferredoxin-type" evidence="4">
    <location>
        <begin position="41"/>
        <end position="71"/>
    </location>
</feature>
<evidence type="ECO:0000256" key="1">
    <source>
        <dbReference type="ARBA" id="ARBA00022723"/>
    </source>
</evidence>
<protein>
    <submittedName>
        <fullName evidence="5">4Fe-4S dicluster domain-containing protein</fullName>
    </submittedName>
</protein>
<dbReference type="SUPFAM" id="SSF54862">
    <property type="entry name" value="4Fe-4S ferredoxins"/>
    <property type="match status" value="1"/>
</dbReference>
<dbReference type="PROSITE" id="PS51379">
    <property type="entry name" value="4FE4S_FER_2"/>
    <property type="match status" value="2"/>
</dbReference>
<dbReference type="OrthoDB" id="9804603at2"/>
<dbReference type="PROSITE" id="PS00198">
    <property type="entry name" value="4FE4S_FER_1"/>
    <property type="match status" value="1"/>
</dbReference>
<keyword evidence="1" id="KW-0479">Metal-binding</keyword>
<keyword evidence="6" id="KW-1185">Reference proteome</keyword>
<comment type="caution">
    <text evidence="5">The sequence shown here is derived from an EMBL/GenBank/DDBJ whole genome shotgun (WGS) entry which is preliminary data.</text>
</comment>
<sequence>MAEAQVLPRNVHIQVRKGWCKGCGICVALCPKEVLALDDSGRVAVANPDRCTGCGRCEIHCPDFAIGIEVREDE</sequence>
<keyword evidence="3" id="KW-0411">Iron-sulfur</keyword>
<dbReference type="InterPro" id="IPR017900">
    <property type="entry name" value="4Fe4S_Fe_S_CS"/>
</dbReference>
<evidence type="ECO:0000259" key="4">
    <source>
        <dbReference type="PROSITE" id="PS51379"/>
    </source>
</evidence>
<dbReference type="InterPro" id="IPR017896">
    <property type="entry name" value="4Fe4S_Fe-S-bd"/>
</dbReference>
<gene>
    <name evidence="5" type="ORF">GFC01_06625</name>
</gene>
<organism evidence="5 6">
    <name type="scientific">Desulfofundulus thermobenzoicus</name>
    <dbReference type="NCBI Taxonomy" id="29376"/>
    <lineage>
        <taxon>Bacteria</taxon>
        <taxon>Bacillati</taxon>
        <taxon>Bacillota</taxon>
        <taxon>Clostridia</taxon>
        <taxon>Eubacteriales</taxon>
        <taxon>Peptococcaceae</taxon>
        <taxon>Desulfofundulus</taxon>
    </lineage>
</organism>
<reference evidence="5 6" key="1">
    <citation type="submission" date="2019-10" db="EMBL/GenBank/DDBJ databases">
        <title>Comparative genomics of sulfur disproportionating microorganisms.</title>
        <authorList>
            <person name="Ward L.M."/>
            <person name="Bertran E."/>
            <person name="Johnston D."/>
        </authorList>
    </citation>
    <scope>NUCLEOTIDE SEQUENCE [LARGE SCALE GENOMIC DNA]</scope>
    <source>
        <strain evidence="5 6">DSM 14055</strain>
    </source>
</reference>